<evidence type="ECO:0000256" key="1">
    <source>
        <dbReference type="ARBA" id="ARBA00004496"/>
    </source>
</evidence>
<comment type="subcellular location">
    <subcellularLocation>
        <location evidence="1">Cytoplasm</location>
    </subcellularLocation>
</comment>
<dbReference type="PANTHER" id="PTHR36438">
    <property type="entry name" value="IRON-SULFUR CLUSTER REPAIR PROTEIN YTFE"/>
    <property type="match status" value="1"/>
</dbReference>
<name>A0A6M1T9L8_9BACT</name>
<reference evidence="2 3" key="1">
    <citation type="submission" date="2020-02" db="EMBL/GenBank/DDBJ databases">
        <title>Aliifodinibius halophilus 2W32, complete genome.</title>
        <authorList>
            <person name="Li Y."/>
            <person name="Wu S."/>
        </authorList>
    </citation>
    <scope>NUCLEOTIDE SEQUENCE [LARGE SCALE GENOMIC DNA]</scope>
    <source>
        <strain evidence="2 3">2W32</strain>
    </source>
</reference>
<dbReference type="EMBL" id="JAALLS010000012">
    <property type="protein sequence ID" value="NGP88731.1"/>
    <property type="molecule type" value="Genomic_DNA"/>
</dbReference>
<dbReference type="InterPro" id="IPR019903">
    <property type="entry name" value="RIC_family"/>
</dbReference>
<gene>
    <name evidence="2" type="ORF">G3569_10215</name>
</gene>
<organism evidence="2 3">
    <name type="scientific">Fodinibius halophilus</name>
    <dbReference type="NCBI Taxonomy" id="1736908"/>
    <lineage>
        <taxon>Bacteria</taxon>
        <taxon>Pseudomonadati</taxon>
        <taxon>Balneolota</taxon>
        <taxon>Balneolia</taxon>
        <taxon>Balneolales</taxon>
        <taxon>Balneolaceae</taxon>
        <taxon>Fodinibius</taxon>
    </lineage>
</organism>
<dbReference type="PANTHER" id="PTHR36438:SF1">
    <property type="entry name" value="IRON-SULFUR CLUSTER REPAIR PROTEIN YTFE"/>
    <property type="match status" value="1"/>
</dbReference>
<comment type="caution">
    <text evidence="2">The sequence shown here is derived from an EMBL/GenBank/DDBJ whole genome shotgun (WGS) entry which is preliminary data.</text>
</comment>
<dbReference type="Proteomes" id="UP000479132">
    <property type="component" value="Unassembled WGS sequence"/>
</dbReference>
<protein>
    <recommendedName>
        <fullName evidence="4">Hemerythrin-like domain-containing protein</fullName>
    </recommendedName>
</protein>
<accession>A0A6M1T9L8</accession>
<proteinExistence type="predicted"/>
<evidence type="ECO:0008006" key="4">
    <source>
        <dbReference type="Google" id="ProtNLM"/>
    </source>
</evidence>
<evidence type="ECO:0000313" key="3">
    <source>
        <dbReference type="Proteomes" id="UP000479132"/>
    </source>
</evidence>
<dbReference type="GO" id="GO:0005737">
    <property type="term" value="C:cytoplasm"/>
    <property type="evidence" value="ECO:0007669"/>
    <property type="project" value="UniProtKB-SubCell"/>
</dbReference>
<keyword evidence="3" id="KW-1185">Reference proteome</keyword>
<dbReference type="AlphaFoldDB" id="A0A6M1T9L8"/>
<dbReference type="RefSeq" id="WP_165268768.1">
    <property type="nucleotide sequence ID" value="NZ_JAALLS010000012.1"/>
</dbReference>
<evidence type="ECO:0000313" key="2">
    <source>
        <dbReference type="EMBL" id="NGP88731.1"/>
    </source>
</evidence>
<sequence length="249" mass="29042">MDNSQSLKDLTPDATIGQIINAEKNAEELLTSIGLSPEHHKPETLRSICQQKKWSEVEILQWLKKNQQNNGEQNVDNNKGLPNLNDNLKRWCNYLKKHFITKNSGLLDEISSDFPRIHKIHGNQYQWLKNMQPHLEKLEEKLTYYFYFQRHKLFPLLHELNSSKKKILHGTTTKIESGIHIIEEDHNEIIDFIETIEQKGQGLKNPEGACSTLRILNYNIKALFSSLKKQIEIERDHFIPLVKQKLNSG</sequence>